<feature type="non-terminal residue" evidence="1">
    <location>
        <position position="1"/>
    </location>
</feature>
<comment type="caution">
    <text evidence="1">The sequence shown here is derived from an EMBL/GenBank/DDBJ whole genome shotgun (WGS) entry which is preliminary data.</text>
</comment>
<gene>
    <name evidence="1" type="ORF">HID58_057161</name>
</gene>
<sequence length="77" mass="8245">SSTSSIVADVRNMEQALIPRVRCFLCPHGSAPPSSGQPHCEKLMKCGTCRVDNVYGDRKLVCTLLPDEEQVAAAVSA</sequence>
<evidence type="ECO:0000313" key="1">
    <source>
        <dbReference type="EMBL" id="KAH0894732.1"/>
    </source>
</evidence>
<dbReference type="EMBL" id="JAGKQM010000013">
    <property type="protein sequence ID" value="KAH0894732.1"/>
    <property type="molecule type" value="Genomic_DNA"/>
</dbReference>
<name>A0ABQ8AQC4_BRANA</name>
<protein>
    <submittedName>
        <fullName evidence="1">Uncharacterized protein</fullName>
    </submittedName>
</protein>
<evidence type="ECO:0000313" key="2">
    <source>
        <dbReference type="Proteomes" id="UP000824890"/>
    </source>
</evidence>
<keyword evidence="2" id="KW-1185">Reference proteome</keyword>
<proteinExistence type="predicted"/>
<accession>A0ABQ8AQC4</accession>
<reference evidence="1 2" key="1">
    <citation type="submission" date="2021-05" db="EMBL/GenBank/DDBJ databases">
        <title>Genome Assembly of Synthetic Allotetraploid Brassica napus Reveals Homoeologous Exchanges between Subgenomes.</title>
        <authorList>
            <person name="Davis J.T."/>
        </authorList>
    </citation>
    <scope>NUCLEOTIDE SEQUENCE [LARGE SCALE GENOMIC DNA]</scope>
    <source>
        <strain evidence="2">cv. Da-Ae</strain>
        <tissue evidence="1">Seedling</tissue>
    </source>
</reference>
<dbReference type="Proteomes" id="UP000824890">
    <property type="component" value="Unassembled WGS sequence"/>
</dbReference>
<organism evidence="1 2">
    <name type="scientific">Brassica napus</name>
    <name type="common">Rape</name>
    <dbReference type="NCBI Taxonomy" id="3708"/>
    <lineage>
        <taxon>Eukaryota</taxon>
        <taxon>Viridiplantae</taxon>
        <taxon>Streptophyta</taxon>
        <taxon>Embryophyta</taxon>
        <taxon>Tracheophyta</taxon>
        <taxon>Spermatophyta</taxon>
        <taxon>Magnoliopsida</taxon>
        <taxon>eudicotyledons</taxon>
        <taxon>Gunneridae</taxon>
        <taxon>Pentapetalae</taxon>
        <taxon>rosids</taxon>
        <taxon>malvids</taxon>
        <taxon>Brassicales</taxon>
        <taxon>Brassicaceae</taxon>
        <taxon>Brassiceae</taxon>
        <taxon>Brassica</taxon>
    </lineage>
</organism>